<dbReference type="GO" id="GO:0004190">
    <property type="term" value="F:aspartic-type endopeptidase activity"/>
    <property type="evidence" value="ECO:0007669"/>
    <property type="project" value="UniProtKB-KW"/>
</dbReference>
<feature type="region of interest" description="Disordered" evidence="8">
    <location>
        <begin position="223"/>
        <end position="242"/>
    </location>
</feature>
<dbReference type="Gene3D" id="2.40.70.10">
    <property type="entry name" value="Acid Proteases"/>
    <property type="match status" value="3"/>
</dbReference>
<evidence type="ECO:0000313" key="11">
    <source>
        <dbReference type="EMBL" id="GMM35609.1"/>
    </source>
</evidence>
<keyword evidence="4" id="KW-0064">Aspartyl protease</keyword>
<proteinExistence type="inferred from homology"/>
<dbReference type="InterPro" id="IPR033121">
    <property type="entry name" value="PEPTIDASE_A1"/>
</dbReference>
<keyword evidence="5" id="KW-0378">Hydrolase</keyword>
<evidence type="ECO:0000256" key="8">
    <source>
        <dbReference type="SAM" id="MobiDB-lite"/>
    </source>
</evidence>
<feature type="active site" evidence="6">
    <location>
        <position position="476"/>
    </location>
</feature>
<evidence type="ECO:0000256" key="4">
    <source>
        <dbReference type="ARBA" id="ARBA00022750"/>
    </source>
</evidence>
<evidence type="ECO:0000256" key="9">
    <source>
        <dbReference type="SAM" id="SignalP"/>
    </source>
</evidence>
<dbReference type="GO" id="GO:0006508">
    <property type="term" value="P:proteolysis"/>
    <property type="evidence" value="ECO:0007669"/>
    <property type="project" value="UniProtKB-KW"/>
</dbReference>
<evidence type="ECO:0000259" key="10">
    <source>
        <dbReference type="PROSITE" id="PS51767"/>
    </source>
</evidence>
<evidence type="ECO:0000313" key="12">
    <source>
        <dbReference type="Proteomes" id="UP001360560"/>
    </source>
</evidence>
<dbReference type="CDD" id="cd05474">
    <property type="entry name" value="SAP_like"/>
    <property type="match status" value="1"/>
</dbReference>
<accession>A0AAV5QME1</accession>
<comment type="caution">
    <text evidence="11">The sequence shown here is derived from an EMBL/GenBank/DDBJ whole genome shotgun (WGS) entry which is preliminary data.</text>
</comment>
<dbReference type="InterPro" id="IPR033876">
    <property type="entry name" value="SAP-like"/>
</dbReference>
<dbReference type="InterPro" id="IPR001461">
    <property type="entry name" value="Aspartic_peptidase_A1"/>
</dbReference>
<dbReference type="Pfam" id="PF00026">
    <property type="entry name" value="Asp"/>
    <property type="match status" value="2"/>
</dbReference>
<feature type="active site" evidence="6">
    <location>
        <position position="117"/>
    </location>
</feature>
<dbReference type="Proteomes" id="UP001360560">
    <property type="component" value="Unassembled WGS sequence"/>
</dbReference>
<dbReference type="InterPro" id="IPR021109">
    <property type="entry name" value="Peptidase_aspartic_dom_sf"/>
</dbReference>
<evidence type="ECO:0000256" key="5">
    <source>
        <dbReference type="ARBA" id="ARBA00022801"/>
    </source>
</evidence>
<dbReference type="PRINTS" id="PR00792">
    <property type="entry name" value="PEPSIN"/>
</dbReference>
<dbReference type="GeneID" id="90073588"/>
<evidence type="ECO:0000256" key="3">
    <source>
        <dbReference type="ARBA" id="ARBA00022729"/>
    </source>
</evidence>
<keyword evidence="7" id="KW-1015">Disulfide bond</keyword>
<evidence type="ECO:0000256" key="2">
    <source>
        <dbReference type="ARBA" id="ARBA00022670"/>
    </source>
</evidence>
<feature type="disulfide bond" evidence="7">
    <location>
        <begin position="512"/>
        <end position="561"/>
    </location>
</feature>
<evidence type="ECO:0000256" key="6">
    <source>
        <dbReference type="PIRSR" id="PIRSR601461-1"/>
    </source>
</evidence>
<evidence type="ECO:0000256" key="1">
    <source>
        <dbReference type="ARBA" id="ARBA00007447"/>
    </source>
</evidence>
<dbReference type="PROSITE" id="PS51767">
    <property type="entry name" value="PEPTIDASE_A1"/>
    <property type="match status" value="1"/>
</dbReference>
<dbReference type="GO" id="GO:0071944">
    <property type="term" value="C:cell periphery"/>
    <property type="evidence" value="ECO:0007669"/>
    <property type="project" value="UniProtKB-ARBA"/>
</dbReference>
<feature type="chain" id="PRO_5043585332" description="Peptidase A1 domain-containing protein" evidence="9">
    <location>
        <begin position="17"/>
        <end position="681"/>
    </location>
</feature>
<gene>
    <name evidence="11" type="ORF">DASC09_029340</name>
</gene>
<protein>
    <recommendedName>
        <fullName evidence="10">Peptidase A1 domain-containing protein</fullName>
    </recommendedName>
</protein>
<dbReference type="PANTHER" id="PTHR47966">
    <property type="entry name" value="BETA-SITE APP-CLEAVING ENZYME, ISOFORM A-RELATED"/>
    <property type="match status" value="1"/>
</dbReference>
<sequence length="681" mass="73101">MKLVGLFALLALTCESSVVQKRLATPESKNNGYFKIDFEVAERDPFDPTRVVKRSEMGGRSTNYEALAKRSRQQLHKRSGNSSSVNDAVTIYNNRTVEYYANISLGTPPQNFSVQMDTGSSDLWIFAKSNPYCNFGSSSSKRDLDEKDWNYDGAMSSLEAGIISINNDAYTATDGEFSTIDDNTATAISSATIFSVTSSATKVSSATLGTTTASASVSVTKTSSASASGGSKTSSVSASGTKTSSATSVTITASAATSGTTTLASSGDFESINRITYITPSYNSEQATLSIDTATVEPTIACDDSGYFNPDDSSSFHETDNTFVIGYADYTFAQGTVNQDTLVFNDFVIENYTFGLATAANSSEMVFGIGLQGDETLGLYDNFPLRLVDSGYINRAVYSLYLNDFNATSGSILFGAVDSSKYTGALTTFQLINIYPQEYTNPTFFYITCDSIDLTYASNSSVASKVSSAKHPILFDSGTSVFQVPPTVYEWIGVAFEQISYIEEVGGYIANCNALKEYNFDFTFQGVTYSIPLSFFGTSMTQATEIFLGAVDSKYNKADYCFLNILPNDEGVMIAGDTLLRWFYVVYDLTNYEISLAQAVFDNSAEDIHVVSALGKIPGAVSAADSGMYEFTDGSPSASDGEEPTFTGSTPTGTKNLNAGGKLTISWSLIAGALAGWYFIL</sequence>
<dbReference type="EMBL" id="BTFZ01000010">
    <property type="protein sequence ID" value="GMM35609.1"/>
    <property type="molecule type" value="Genomic_DNA"/>
</dbReference>
<comment type="similarity">
    <text evidence="1">Belongs to the peptidase A1 family.</text>
</comment>
<feature type="domain" description="Peptidase A1" evidence="10">
    <location>
        <begin position="99"/>
        <end position="597"/>
    </location>
</feature>
<reference evidence="11 12" key="1">
    <citation type="journal article" date="2023" name="Elife">
        <title>Identification of key yeast species and microbe-microbe interactions impacting larval growth of Drosophila in the wild.</title>
        <authorList>
            <person name="Mure A."/>
            <person name="Sugiura Y."/>
            <person name="Maeda R."/>
            <person name="Honda K."/>
            <person name="Sakurai N."/>
            <person name="Takahashi Y."/>
            <person name="Watada M."/>
            <person name="Katoh T."/>
            <person name="Gotoh A."/>
            <person name="Gotoh Y."/>
            <person name="Taniguchi I."/>
            <person name="Nakamura K."/>
            <person name="Hayashi T."/>
            <person name="Katayama T."/>
            <person name="Uemura T."/>
            <person name="Hattori Y."/>
        </authorList>
    </citation>
    <scope>NUCLEOTIDE SEQUENCE [LARGE SCALE GENOMIC DNA]</scope>
    <source>
        <strain evidence="11 12">SC-9</strain>
    </source>
</reference>
<evidence type="ECO:0000256" key="7">
    <source>
        <dbReference type="PIRSR" id="PIRSR601461-2"/>
    </source>
</evidence>
<dbReference type="SUPFAM" id="SSF50630">
    <property type="entry name" value="Acid proteases"/>
    <property type="match status" value="2"/>
</dbReference>
<dbReference type="AlphaFoldDB" id="A0AAV5QME1"/>
<feature type="region of interest" description="Disordered" evidence="8">
    <location>
        <begin position="633"/>
        <end position="653"/>
    </location>
</feature>
<dbReference type="PANTHER" id="PTHR47966:SF65">
    <property type="entry name" value="ASPARTIC-TYPE ENDOPEPTIDASE"/>
    <property type="match status" value="1"/>
</dbReference>
<organism evidence="11 12">
    <name type="scientific">Saccharomycopsis crataegensis</name>
    <dbReference type="NCBI Taxonomy" id="43959"/>
    <lineage>
        <taxon>Eukaryota</taxon>
        <taxon>Fungi</taxon>
        <taxon>Dikarya</taxon>
        <taxon>Ascomycota</taxon>
        <taxon>Saccharomycotina</taxon>
        <taxon>Saccharomycetes</taxon>
        <taxon>Saccharomycopsidaceae</taxon>
        <taxon>Saccharomycopsis</taxon>
    </lineage>
</organism>
<name>A0AAV5QME1_9ASCO</name>
<keyword evidence="2" id="KW-0645">Protease</keyword>
<keyword evidence="3 9" id="KW-0732">Signal</keyword>
<dbReference type="RefSeq" id="XP_064852609.1">
    <property type="nucleotide sequence ID" value="XM_064996537.1"/>
</dbReference>
<feature type="signal peptide" evidence="9">
    <location>
        <begin position="1"/>
        <end position="16"/>
    </location>
</feature>
<keyword evidence="12" id="KW-1185">Reference proteome</keyword>